<dbReference type="RefSeq" id="WP_233339785.1">
    <property type="nucleotide sequence ID" value="NZ_JAJTVO010000034.1"/>
</dbReference>
<dbReference type="Pfam" id="PF15495">
    <property type="entry name" value="Fimbrillin_C"/>
    <property type="match status" value="1"/>
</dbReference>
<dbReference type="Gene3D" id="1.10.20.150">
    <property type="match status" value="1"/>
</dbReference>
<feature type="signal peptide" evidence="1">
    <location>
        <begin position="1"/>
        <end position="23"/>
    </location>
</feature>
<dbReference type="Gene3D" id="2.60.40.2580">
    <property type="match status" value="1"/>
</dbReference>
<gene>
    <name evidence="3" type="ORF">LYY06_14345</name>
</gene>
<evidence type="ECO:0000313" key="4">
    <source>
        <dbReference type="Proteomes" id="UP001200307"/>
    </source>
</evidence>
<dbReference type="Proteomes" id="UP001200307">
    <property type="component" value="Unassembled WGS sequence"/>
</dbReference>
<accession>A0AAW4YMZ3</accession>
<feature type="domain" description="Minor fimbrium subunit Mfa1 C-terminal" evidence="2">
    <location>
        <begin position="498"/>
        <end position="591"/>
    </location>
</feature>
<dbReference type="InterPro" id="IPR047786">
    <property type="entry name" value="Mfa1_fim"/>
</dbReference>
<evidence type="ECO:0000313" key="3">
    <source>
        <dbReference type="EMBL" id="MCE4123403.1"/>
    </source>
</evidence>
<dbReference type="EMBL" id="JAJTVO010000034">
    <property type="protein sequence ID" value="MCE4123403.1"/>
    <property type="molecule type" value="Genomic_DNA"/>
</dbReference>
<comment type="caution">
    <text evidence="3">The sequence shown here is derived from an EMBL/GenBank/DDBJ whole genome shotgun (WGS) entry which is preliminary data.</text>
</comment>
<reference evidence="3" key="1">
    <citation type="submission" date="2021-12" db="EMBL/GenBank/DDBJ databases">
        <authorList>
            <person name="Lv X."/>
        </authorList>
    </citation>
    <scope>NUCLEOTIDE SEQUENCE</scope>
    <source>
        <strain evidence="3">HF2106</strain>
    </source>
</reference>
<dbReference type="AlphaFoldDB" id="A0AAW4YMZ3"/>
<proteinExistence type="predicted"/>
<protein>
    <submittedName>
        <fullName evidence="3">Mfa1 family fimbria major subunit</fullName>
    </submittedName>
</protein>
<organism evidence="3 4">
    <name type="scientific">Segatella copri</name>
    <dbReference type="NCBI Taxonomy" id="165179"/>
    <lineage>
        <taxon>Bacteria</taxon>
        <taxon>Pseudomonadati</taxon>
        <taxon>Bacteroidota</taxon>
        <taxon>Bacteroidia</taxon>
        <taxon>Bacteroidales</taxon>
        <taxon>Prevotellaceae</taxon>
        <taxon>Segatella</taxon>
    </lineage>
</organism>
<evidence type="ECO:0000256" key="1">
    <source>
        <dbReference type="SAM" id="SignalP"/>
    </source>
</evidence>
<dbReference type="GO" id="GO:0009418">
    <property type="term" value="C:pilus shaft"/>
    <property type="evidence" value="ECO:0007669"/>
    <property type="project" value="InterPro"/>
</dbReference>
<sequence>MKIKHFFGLAVIAAMTASCSSNEDLGTAGSGTGTNEAGVGYASITINLPTTSGTRAVDGSKNDQFDEGTPSEYAVNDATLVIFEKAGASENDYTYVEAVPLGNLDPWKNDKTTGITTESTTITAKLNSATVDKNGGKYYALVILNNETATGTKIILPTAPVTYGKWNVAANTTNITDYKKGFYMANAPEFTTKDVEPTTLVPIKGIYRTKEEAQSKPGTTIHVERGLAKVTVGSSTTEGSKDYFAEGGADATGTNYSSDKVQITKWALDVTNTKSFPVHVTSGLQAGITPTDPTDQKVPAYTEIWSNTAATSGTAPATSRFVSHADAFKRVYWGIDPNYSKNLTDKAACEKEFTLVKANGSDAVWKTSTDPLYCLENTFDISHMMQGQTTRVLLKATYTPKALEKETDKTFFMIGNSSDFWTETTLTKQIENKAKEVLNTTTGVTVTLKGNLLEGGTHVLDATNVEIKEGTEDKTEVVAGQINTKLGLDKDKGIGIKTYKNGESYYIARIKHFGDDLTPWNEGDKTYDGNNLNWLGRYGVLRNNWYDLTINKISGPGYPDVPEVKPTDPDDEDTKYISVSVKILSWAKRSQSVDL</sequence>
<name>A0AAW4YMZ3_9BACT</name>
<dbReference type="Gene3D" id="2.60.40.3690">
    <property type="match status" value="1"/>
</dbReference>
<evidence type="ECO:0000259" key="2">
    <source>
        <dbReference type="Pfam" id="PF15495"/>
    </source>
</evidence>
<keyword evidence="1" id="KW-0732">Signal</keyword>
<dbReference type="InterPro" id="IPR029140">
    <property type="entry name" value="Mfa1_C"/>
</dbReference>
<feature type="chain" id="PRO_5043386186" evidence="1">
    <location>
        <begin position="24"/>
        <end position="595"/>
    </location>
</feature>
<dbReference type="NCBIfam" id="NF038041">
    <property type="entry name" value="fim_Mfa1_fam"/>
    <property type="match status" value="1"/>
</dbReference>
<dbReference type="PROSITE" id="PS51257">
    <property type="entry name" value="PROKAR_LIPOPROTEIN"/>
    <property type="match status" value="1"/>
</dbReference>